<dbReference type="InterPro" id="IPR001254">
    <property type="entry name" value="Trypsin_dom"/>
</dbReference>
<name>A0A8C3LJ98_CHRPC</name>
<accession>A0A8C3LJ98</accession>
<sequence length="202" mass="21511">MTSSCCSRVTSTRSHPRQCGDAAVTVSPDAAPHCPQLEGKVKRSKRHRPIALLRREPAAGTVCSLAGWGGRRGLAAALQELEVAVLDTRMCNNSRFWNGDLAPTMICFQGRGHGKAPTKGDSGGPLVCGRPAAVAGVMSFSSPDPADPFKPPVATSAVKHRVWIRRTLQRGCRAQMEQPWLFTQGSPQLSDKAAGTPTSTQP</sequence>
<dbReference type="Gene3D" id="2.40.10.10">
    <property type="entry name" value="Trypsin-like serine proteases"/>
    <property type="match status" value="2"/>
</dbReference>
<dbReference type="AlphaFoldDB" id="A0A8C3LJ98"/>
<evidence type="ECO:0000256" key="2">
    <source>
        <dbReference type="SAM" id="MobiDB-lite"/>
    </source>
</evidence>
<dbReference type="SUPFAM" id="SSF50494">
    <property type="entry name" value="Trypsin-like serine proteases"/>
    <property type="match status" value="1"/>
</dbReference>
<dbReference type="InterPro" id="IPR033116">
    <property type="entry name" value="TRYPSIN_SER"/>
</dbReference>
<keyword evidence="1" id="KW-1015">Disulfide bond</keyword>
<dbReference type="Pfam" id="PF00089">
    <property type="entry name" value="Trypsin"/>
    <property type="match status" value="1"/>
</dbReference>
<dbReference type="Proteomes" id="UP000694543">
    <property type="component" value="Unplaced"/>
</dbReference>
<dbReference type="SMART" id="SM00020">
    <property type="entry name" value="Tryp_SPc"/>
    <property type="match status" value="1"/>
</dbReference>
<proteinExistence type="predicted"/>
<dbReference type="PANTHER" id="PTHR24271">
    <property type="entry name" value="KALLIKREIN-RELATED"/>
    <property type="match status" value="1"/>
</dbReference>
<dbReference type="PANTHER" id="PTHR24271:SF51">
    <property type="entry name" value="GRANZYME M"/>
    <property type="match status" value="1"/>
</dbReference>
<dbReference type="Ensembl" id="ENSCPIT00010012839.1">
    <property type="protein sequence ID" value="ENSCPIP00010010885.1"/>
    <property type="gene ID" value="ENSCPIG00010008417.1"/>
</dbReference>
<dbReference type="GO" id="GO:0004252">
    <property type="term" value="F:serine-type endopeptidase activity"/>
    <property type="evidence" value="ECO:0007669"/>
    <property type="project" value="InterPro"/>
</dbReference>
<dbReference type="InterPro" id="IPR043504">
    <property type="entry name" value="Peptidase_S1_PA_chymotrypsin"/>
</dbReference>
<reference evidence="4" key="1">
    <citation type="submission" date="2025-08" db="UniProtKB">
        <authorList>
            <consortium name="Ensembl"/>
        </authorList>
    </citation>
    <scope>IDENTIFICATION</scope>
</reference>
<evidence type="ECO:0000259" key="3">
    <source>
        <dbReference type="PROSITE" id="PS50240"/>
    </source>
</evidence>
<feature type="region of interest" description="Disordered" evidence="2">
    <location>
        <begin position="182"/>
        <end position="202"/>
    </location>
</feature>
<dbReference type="GO" id="GO:0006508">
    <property type="term" value="P:proteolysis"/>
    <property type="evidence" value="ECO:0007669"/>
    <property type="project" value="InterPro"/>
</dbReference>
<evidence type="ECO:0000256" key="1">
    <source>
        <dbReference type="ARBA" id="ARBA00023157"/>
    </source>
</evidence>
<feature type="domain" description="Peptidase S1" evidence="3">
    <location>
        <begin position="36"/>
        <end position="169"/>
    </location>
</feature>
<evidence type="ECO:0000313" key="4">
    <source>
        <dbReference type="Ensembl" id="ENSCPIP00010010885.1"/>
    </source>
</evidence>
<keyword evidence="5" id="KW-1185">Reference proteome</keyword>
<reference evidence="4" key="2">
    <citation type="submission" date="2025-09" db="UniProtKB">
        <authorList>
            <consortium name="Ensembl"/>
        </authorList>
    </citation>
    <scope>IDENTIFICATION</scope>
</reference>
<organism evidence="4 5">
    <name type="scientific">Chrysolophus pictus</name>
    <name type="common">Golden pheasant</name>
    <name type="synonym">Phasianus pictus</name>
    <dbReference type="NCBI Taxonomy" id="9089"/>
    <lineage>
        <taxon>Eukaryota</taxon>
        <taxon>Metazoa</taxon>
        <taxon>Chordata</taxon>
        <taxon>Craniata</taxon>
        <taxon>Vertebrata</taxon>
        <taxon>Euteleostomi</taxon>
        <taxon>Archelosauria</taxon>
        <taxon>Archosauria</taxon>
        <taxon>Dinosauria</taxon>
        <taxon>Saurischia</taxon>
        <taxon>Theropoda</taxon>
        <taxon>Coelurosauria</taxon>
        <taxon>Aves</taxon>
        <taxon>Neognathae</taxon>
        <taxon>Galloanserae</taxon>
        <taxon>Galliformes</taxon>
        <taxon>Phasianidae</taxon>
        <taxon>Phasianinae</taxon>
        <taxon>Chrysolophus</taxon>
    </lineage>
</organism>
<dbReference type="PROSITE" id="PS50240">
    <property type="entry name" value="TRYPSIN_DOM"/>
    <property type="match status" value="1"/>
</dbReference>
<protein>
    <submittedName>
        <fullName evidence="4">Granzyme M</fullName>
    </submittedName>
</protein>
<dbReference type="InterPro" id="IPR009003">
    <property type="entry name" value="Peptidase_S1_PA"/>
</dbReference>
<evidence type="ECO:0000313" key="5">
    <source>
        <dbReference type="Proteomes" id="UP000694543"/>
    </source>
</evidence>
<dbReference type="PROSITE" id="PS00135">
    <property type="entry name" value="TRYPSIN_SER"/>
    <property type="match status" value="1"/>
</dbReference>